<protein>
    <submittedName>
        <fullName evidence="2">Uncharacterized protein</fullName>
    </submittedName>
</protein>
<organism evidence="2 3">
    <name type="scientific">Schizophyllum amplum</name>
    <dbReference type="NCBI Taxonomy" id="97359"/>
    <lineage>
        <taxon>Eukaryota</taxon>
        <taxon>Fungi</taxon>
        <taxon>Dikarya</taxon>
        <taxon>Basidiomycota</taxon>
        <taxon>Agaricomycotina</taxon>
        <taxon>Agaricomycetes</taxon>
        <taxon>Agaricomycetidae</taxon>
        <taxon>Agaricales</taxon>
        <taxon>Schizophyllaceae</taxon>
        <taxon>Schizophyllum</taxon>
    </lineage>
</organism>
<name>A0A550CRZ0_9AGAR</name>
<comment type="caution">
    <text evidence="2">The sequence shown here is derived from an EMBL/GenBank/DDBJ whole genome shotgun (WGS) entry which is preliminary data.</text>
</comment>
<feature type="compositionally biased region" description="Polar residues" evidence="1">
    <location>
        <begin position="119"/>
        <end position="153"/>
    </location>
</feature>
<dbReference type="Proteomes" id="UP000320762">
    <property type="component" value="Unassembled WGS sequence"/>
</dbReference>
<keyword evidence="3" id="KW-1185">Reference proteome</keyword>
<evidence type="ECO:0000313" key="2">
    <source>
        <dbReference type="EMBL" id="TRM67551.1"/>
    </source>
</evidence>
<proteinExistence type="predicted"/>
<accession>A0A550CRZ0</accession>
<dbReference type="OrthoDB" id="654211at2759"/>
<evidence type="ECO:0000313" key="3">
    <source>
        <dbReference type="Proteomes" id="UP000320762"/>
    </source>
</evidence>
<dbReference type="AlphaFoldDB" id="A0A550CRZ0"/>
<dbReference type="EMBL" id="VDMD01000002">
    <property type="protein sequence ID" value="TRM67551.1"/>
    <property type="molecule type" value="Genomic_DNA"/>
</dbReference>
<feature type="compositionally biased region" description="Low complexity" evidence="1">
    <location>
        <begin position="178"/>
        <end position="192"/>
    </location>
</feature>
<feature type="region of interest" description="Disordered" evidence="1">
    <location>
        <begin position="1"/>
        <end position="85"/>
    </location>
</feature>
<sequence length="329" mass="36622">MAHDQRQRAPQQAKNDRIAESLEASASRRPAPTRTYTSPEDPAHRAYPAGPPAARLISRRADHQPAPYAHSSAPRNPPRLPAFHDLIRGIENVRVQESSRDDYAESRRLPPLRAFTSSPAAYASSSHTPQSGHPGTQSRRNDYMSPSLSNRTALPTPPLEHGSPAQLLLNEAHWETQSVSSDFSHGSSSSESTVENPADGRNWEDFSERVHPVNGPVSYKCLWRLEDGMCEYRGKKQLVKRHVENVHLRIRSESARHAISALSVKKGLRRKPGSICMLVDTREKSLSYVAIVRRPDAQRSLETQRVATAITATRTATSRDNRGPWGGHH</sequence>
<evidence type="ECO:0000256" key="1">
    <source>
        <dbReference type="SAM" id="MobiDB-lite"/>
    </source>
</evidence>
<feature type="region of interest" description="Disordered" evidence="1">
    <location>
        <begin position="178"/>
        <end position="203"/>
    </location>
</feature>
<gene>
    <name evidence="2" type="ORF">BD626DRAFT_625986</name>
</gene>
<reference evidence="2 3" key="1">
    <citation type="journal article" date="2019" name="New Phytol.">
        <title>Comparative genomics reveals unique wood-decay strategies and fruiting body development in the Schizophyllaceae.</title>
        <authorList>
            <person name="Almasi E."/>
            <person name="Sahu N."/>
            <person name="Krizsan K."/>
            <person name="Balint B."/>
            <person name="Kovacs G.M."/>
            <person name="Kiss B."/>
            <person name="Cseklye J."/>
            <person name="Drula E."/>
            <person name="Henrissat B."/>
            <person name="Nagy I."/>
            <person name="Chovatia M."/>
            <person name="Adam C."/>
            <person name="LaButti K."/>
            <person name="Lipzen A."/>
            <person name="Riley R."/>
            <person name="Grigoriev I.V."/>
            <person name="Nagy L.G."/>
        </authorList>
    </citation>
    <scope>NUCLEOTIDE SEQUENCE [LARGE SCALE GENOMIC DNA]</scope>
    <source>
        <strain evidence="2 3">NL-1724</strain>
    </source>
</reference>
<feature type="region of interest" description="Disordered" evidence="1">
    <location>
        <begin position="119"/>
        <end position="163"/>
    </location>
</feature>